<dbReference type="Pfam" id="PF03445">
    <property type="entry name" value="DUF294"/>
    <property type="match status" value="1"/>
</dbReference>
<dbReference type="Pfam" id="PF10335">
    <property type="entry name" value="DUF294_C"/>
    <property type="match status" value="1"/>
</dbReference>
<dbReference type="InterPro" id="IPR005105">
    <property type="entry name" value="GlnD_Uridyltrans_N"/>
</dbReference>
<protein>
    <submittedName>
        <fullName evidence="3">DUF294 nucleotidyltransferase-like domain-containing protein</fullName>
    </submittedName>
</protein>
<keyword evidence="4" id="KW-1185">Reference proteome</keyword>
<dbReference type="GO" id="GO:0008773">
    <property type="term" value="F:[protein-PII] uridylyltransferase activity"/>
    <property type="evidence" value="ECO:0007669"/>
    <property type="project" value="InterPro"/>
</dbReference>
<evidence type="ECO:0000313" key="3">
    <source>
        <dbReference type="EMBL" id="MCU9614447.1"/>
    </source>
</evidence>
<evidence type="ECO:0000313" key="4">
    <source>
        <dbReference type="Proteomes" id="UP001209318"/>
    </source>
</evidence>
<proteinExistence type="predicted"/>
<dbReference type="CDD" id="cd05401">
    <property type="entry name" value="NT_GlnE_GlnD_like"/>
    <property type="match status" value="1"/>
</dbReference>
<name>A0AAE3IUI8_9BACI</name>
<dbReference type="EMBL" id="JAOUSF010000004">
    <property type="protein sequence ID" value="MCU9614447.1"/>
    <property type="molecule type" value="Genomic_DNA"/>
</dbReference>
<dbReference type="InterPro" id="IPR018821">
    <property type="entry name" value="DUF294_put_nucleoTrafse_sb-bd"/>
</dbReference>
<evidence type="ECO:0000259" key="1">
    <source>
        <dbReference type="Pfam" id="PF03445"/>
    </source>
</evidence>
<organism evidence="3 4">
    <name type="scientific">Perspicuibacillus lycopersici</name>
    <dbReference type="NCBI Taxonomy" id="1325689"/>
    <lineage>
        <taxon>Bacteria</taxon>
        <taxon>Bacillati</taxon>
        <taxon>Bacillota</taxon>
        <taxon>Bacilli</taxon>
        <taxon>Bacillales</taxon>
        <taxon>Bacillaceae</taxon>
        <taxon>Perspicuibacillus</taxon>
    </lineage>
</organism>
<dbReference type="AlphaFoldDB" id="A0AAE3IUI8"/>
<feature type="domain" description="DUF294" evidence="2">
    <location>
        <begin position="181"/>
        <end position="316"/>
    </location>
</feature>
<evidence type="ECO:0000259" key="2">
    <source>
        <dbReference type="Pfam" id="PF10335"/>
    </source>
</evidence>
<feature type="domain" description="Protein-PII uridylyltransferase N-terminal" evidence="1">
    <location>
        <begin position="26"/>
        <end position="140"/>
    </location>
</feature>
<dbReference type="Proteomes" id="UP001209318">
    <property type="component" value="Unassembled WGS sequence"/>
</dbReference>
<dbReference type="RefSeq" id="WP_263073724.1">
    <property type="nucleotide sequence ID" value="NZ_JAOUSF010000004.1"/>
</dbReference>
<gene>
    <name evidence="3" type="ORF">OEV98_12955</name>
</gene>
<sequence>MAEFDCYEAINQWKTNNIMHYMTNPKALNQFHDLIMEKVFHLAITRLLPNKPPCDFCWFITGSGGRLEQGMISDQDHGIVFQTYSEENNAFFLQLGKEISDGLDIVGYPYCKGNVMSANPLWCKPLSEWKNQLVSWMEEGSWESIRNLQIFYDARSLIGNDCFLHGLKKMIFEYERKHPPLLERLMDNIMHIKKAIGPLGQIIVNTTGEHRGSIDLKYSAFIPYVNAIRLLSIKEGLLDTSTIARMKQLSTIDNYRLQMKNYITNFKALLEYRHTLSKVNSYEETHYLNIQRLPPSNRKEIKKILKDGKNLHQYVHSLIKKGV</sequence>
<reference evidence="3" key="1">
    <citation type="submission" date="2022-10" db="EMBL/GenBank/DDBJ databases">
        <title>Description of Fervidibacillus gen. nov. in the family Fervidibacillaceae fam. nov. with two species, Fervidibacillus albus sp. nov., and Fervidibacillus halotolerans sp. nov., isolated from tidal flat sediments.</title>
        <authorList>
            <person name="Kwon K.K."/>
            <person name="Yang S.-H."/>
        </authorList>
    </citation>
    <scope>NUCLEOTIDE SEQUENCE</scope>
    <source>
        <strain evidence="3">JCM 19140</strain>
    </source>
</reference>
<comment type="caution">
    <text evidence="3">The sequence shown here is derived from an EMBL/GenBank/DDBJ whole genome shotgun (WGS) entry which is preliminary data.</text>
</comment>
<accession>A0AAE3IUI8</accession>